<keyword evidence="3" id="KW-1185">Reference proteome</keyword>
<evidence type="ECO:0000313" key="2">
    <source>
        <dbReference type="EMBL" id="AYJ87987.1"/>
    </source>
</evidence>
<organism evidence="2 3">
    <name type="scientific">Sphingomonas paeninsulae</name>
    <dbReference type="NCBI Taxonomy" id="2319844"/>
    <lineage>
        <taxon>Bacteria</taxon>
        <taxon>Pseudomonadati</taxon>
        <taxon>Pseudomonadota</taxon>
        <taxon>Alphaproteobacteria</taxon>
        <taxon>Sphingomonadales</taxon>
        <taxon>Sphingomonadaceae</taxon>
        <taxon>Sphingomonas</taxon>
    </lineage>
</organism>
<sequence>MSEHNQRVVDQFTRWAKPFADLPIHAETSAMALTIAACAPTPDMNILDVACGPGILACTLAQHACHVSGIDITPAMIAQAQAREAATSLKNLKWYVGDAMALPFEDGSFDCVTTRYSFHHMRNPAASLLEMKRVCREGGRIVVIDATPSPDTQSAYDEMERLRDASHTSALTLEQLRRIGADAELREILVDGYRLEACLDTLADAEDMPALITMFDTDIASGADQIGVDARHVGDGIHFHFPVSIVAWES</sequence>
<feature type="domain" description="Methyltransferase type 11" evidence="1">
    <location>
        <begin position="47"/>
        <end position="143"/>
    </location>
</feature>
<keyword evidence="2" id="KW-0808">Transferase</keyword>
<dbReference type="KEGG" id="spha:D3Y57_13550"/>
<reference evidence="2 3" key="1">
    <citation type="submission" date="2018-09" db="EMBL/GenBank/DDBJ databases">
        <title>Sphingomonas peninsula sp. nov., isolated from fildes peninsula, Antarctic soil.</title>
        <authorList>
            <person name="Yingchao G."/>
        </authorList>
    </citation>
    <scope>NUCLEOTIDE SEQUENCE [LARGE SCALE GENOMIC DNA]</scope>
    <source>
        <strain evidence="2 3">YZ-8</strain>
    </source>
</reference>
<dbReference type="PANTHER" id="PTHR42912:SF93">
    <property type="entry name" value="N6-ADENOSINE-METHYLTRANSFERASE TMT1A"/>
    <property type="match status" value="1"/>
</dbReference>
<accession>A0A494TEN1</accession>
<dbReference type="GO" id="GO:0032259">
    <property type="term" value="P:methylation"/>
    <property type="evidence" value="ECO:0007669"/>
    <property type="project" value="UniProtKB-KW"/>
</dbReference>
<dbReference type="AlphaFoldDB" id="A0A494TEN1"/>
<proteinExistence type="predicted"/>
<dbReference type="InterPro" id="IPR013216">
    <property type="entry name" value="Methyltransf_11"/>
</dbReference>
<name>A0A494TEN1_SPHPE</name>
<evidence type="ECO:0000313" key="3">
    <source>
        <dbReference type="Proteomes" id="UP000276254"/>
    </source>
</evidence>
<dbReference type="InterPro" id="IPR029063">
    <property type="entry name" value="SAM-dependent_MTases_sf"/>
</dbReference>
<keyword evidence="2" id="KW-0489">Methyltransferase</keyword>
<dbReference type="GO" id="GO:0008757">
    <property type="term" value="F:S-adenosylmethionine-dependent methyltransferase activity"/>
    <property type="evidence" value="ECO:0007669"/>
    <property type="project" value="InterPro"/>
</dbReference>
<dbReference type="CDD" id="cd02440">
    <property type="entry name" value="AdoMet_MTases"/>
    <property type="match status" value="1"/>
</dbReference>
<dbReference type="Gene3D" id="3.40.50.150">
    <property type="entry name" value="Vaccinia Virus protein VP39"/>
    <property type="match status" value="1"/>
</dbReference>
<dbReference type="InterPro" id="IPR050508">
    <property type="entry name" value="Methyltransf_Superfamily"/>
</dbReference>
<dbReference type="Pfam" id="PF08241">
    <property type="entry name" value="Methyltransf_11"/>
    <property type="match status" value="1"/>
</dbReference>
<gene>
    <name evidence="2" type="ORF">D3Y57_13550</name>
</gene>
<protein>
    <submittedName>
        <fullName evidence="2">Methyltransferase domain-containing protein</fullName>
    </submittedName>
</protein>
<dbReference type="EMBL" id="CP032829">
    <property type="protein sequence ID" value="AYJ87987.1"/>
    <property type="molecule type" value="Genomic_DNA"/>
</dbReference>
<dbReference type="OrthoDB" id="9777830at2"/>
<evidence type="ECO:0000259" key="1">
    <source>
        <dbReference type="Pfam" id="PF08241"/>
    </source>
</evidence>
<dbReference type="SUPFAM" id="SSF53335">
    <property type="entry name" value="S-adenosyl-L-methionine-dependent methyltransferases"/>
    <property type="match status" value="1"/>
</dbReference>
<dbReference type="Proteomes" id="UP000276254">
    <property type="component" value="Chromosome"/>
</dbReference>
<dbReference type="PANTHER" id="PTHR42912">
    <property type="entry name" value="METHYLTRANSFERASE"/>
    <property type="match status" value="1"/>
</dbReference>